<feature type="compositionally biased region" description="Basic residues" evidence="1">
    <location>
        <begin position="1"/>
        <end position="13"/>
    </location>
</feature>
<dbReference type="AlphaFoldDB" id="A0A846Z2P8"/>
<feature type="compositionally biased region" description="Pro residues" evidence="1">
    <location>
        <begin position="28"/>
        <end position="39"/>
    </location>
</feature>
<dbReference type="EMBL" id="JAAXPI010000057">
    <property type="protein sequence ID" value="NKZ07590.1"/>
    <property type="molecule type" value="Genomic_DNA"/>
</dbReference>
<feature type="non-terminal residue" evidence="2">
    <location>
        <position position="1"/>
    </location>
</feature>
<accession>A0A846Z2P8</accession>
<feature type="region of interest" description="Disordered" evidence="1">
    <location>
        <begin position="1"/>
        <end position="54"/>
    </location>
</feature>
<name>A0A846Z2P8_9ACTN</name>
<organism evidence="2 3">
    <name type="scientific">Actinomadura latina</name>
    <dbReference type="NCBI Taxonomy" id="163603"/>
    <lineage>
        <taxon>Bacteria</taxon>
        <taxon>Bacillati</taxon>
        <taxon>Actinomycetota</taxon>
        <taxon>Actinomycetes</taxon>
        <taxon>Streptosporangiales</taxon>
        <taxon>Thermomonosporaceae</taxon>
        <taxon>Actinomadura</taxon>
    </lineage>
</organism>
<reference evidence="2 3" key="1">
    <citation type="submission" date="2020-04" db="EMBL/GenBank/DDBJ databases">
        <title>MicrobeNet Type strains.</title>
        <authorList>
            <person name="Nicholson A.C."/>
        </authorList>
    </citation>
    <scope>NUCLEOTIDE SEQUENCE [LARGE SCALE GENOMIC DNA]</scope>
    <source>
        <strain evidence="2 3">ATCC BAA-277</strain>
    </source>
</reference>
<evidence type="ECO:0000256" key="1">
    <source>
        <dbReference type="SAM" id="MobiDB-lite"/>
    </source>
</evidence>
<protein>
    <submittedName>
        <fullName evidence="2">Uncharacterized protein</fullName>
    </submittedName>
</protein>
<comment type="caution">
    <text evidence="2">The sequence shown here is derived from an EMBL/GenBank/DDBJ whole genome shotgun (WGS) entry which is preliminary data.</text>
</comment>
<sequence>SRMRARAAARRAGRPQDDFPPGFRPGGRVPPAPPKPAEPAPLGEKAPGTGDEPP</sequence>
<dbReference type="Proteomes" id="UP000579250">
    <property type="component" value="Unassembled WGS sequence"/>
</dbReference>
<proteinExistence type="predicted"/>
<gene>
    <name evidence="2" type="ORF">HGB48_28230</name>
</gene>
<keyword evidence="3" id="KW-1185">Reference proteome</keyword>
<evidence type="ECO:0000313" key="2">
    <source>
        <dbReference type="EMBL" id="NKZ07590.1"/>
    </source>
</evidence>
<evidence type="ECO:0000313" key="3">
    <source>
        <dbReference type="Proteomes" id="UP000579250"/>
    </source>
</evidence>